<dbReference type="RefSeq" id="WP_285666405.1">
    <property type="nucleotide sequence ID" value="NZ_BSTX01000004.1"/>
</dbReference>
<feature type="region of interest" description="Disordered" evidence="1">
    <location>
        <begin position="217"/>
        <end position="242"/>
    </location>
</feature>
<feature type="signal peptide" evidence="3">
    <location>
        <begin position="1"/>
        <end position="29"/>
    </location>
</feature>
<keyword evidence="2" id="KW-0812">Transmembrane</keyword>
<proteinExistence type="predicted"/>
<keyword evidence="5" id="KW-1185">Reference proteome</keyword>
<keyword evidence="2" id="KW-0472">Membrane</keyword>
<dbReference type="AlphaFoldDB" id="A0A9W6SSC9"/>
<dbReference type="GO" id="GO:0016020">
    <property type="term" value="C:membrane"/>
    <property type="evidence" value="ECO:0007669"/>
    <property type="project" value="InterPro"/>
</dbReference>
<name>A0A9W6SSC9_9ACTN</name>
<dbReference type="Proteomes" id="UP001165079">
    <property type="component" value="Unassembled WGS sequence"/>
</dbReference>
<evidence type="ECO:0000256" key="3">
    <source>
        <dbReference type="SAM" id="SignalP"/>
    </source>
</evidence>
<dbReference type="Pfam" id="PF17963">
    <property type="entry name" value="Big_9"/>
    <property type="match status" value="2"/>
</dbReference>
<feature type="transmembrane region" description="Helical" evidence="2">
    <location>
        <begin position="248"/>
        <end position="269"/>
    </location>
</feature>
<protein>
    <recommendedName>
        <fullName evidence="6">LPXTG-motif cell wall-anchored protein</fullName>
    </recommendedName>
</protein>
<dbReference type="SUPFAM" id="SSF49313">
    <property type="entry name" value="Cadherin-like"/>
    <property type="match status" value="1"/>
</dbReference>
<dbReference type="Gene3D" id="2.60.40.3440">
    <property type="match status" value="2"/>
</dbReference>
<keyword evidence="3" id="KW-0732">Signal</keyword>
<evidence type="ECO:0000256" key="2">
    <source>
        <dbReference type="SAM" id="Phobius"/>
    </source>
</evidence>
<reference evidence="4" key="1">
    <citation type="submission" date="2023-03" db="EMBL/GenBank/DDBJ databases">
        <title>Actinorhabdospora filicis NBRC 111898.</title>
        <authorList>
            <person name="Ichikawa N."/>
            <person name="Sato H."/>
            <person name="Tonouchi N."/>
        </authorList>
    </citation>
    <scope>NUCLEOTIDE SEQUENCE</scope>
    <source>
        <strain evidence="4">NBRC 111898</strain>
    </source>
</reference>
<organism evidence="4 5">
    <name type="scientific">Actinorhabdospora filicis</name>
    <dbReference type="NCBI Taxonomy" id="1785913"/>
    <lineage>
        <taxon>Bacteria</taxon>
        <taxon>Bacillati</taxon>
        <taxon>Actinomycetota</taxon>
        <taxon>Actinomycetes</taxon>
        <taxon>Micromonosporales</taxon>
        <taxon>Micromonosporaceae</taxon>
        <taxon>Actinorhabdospora</taxon>
    </lineage>
</organism>
<evidence type="ECO:0000313" key="4">
    <source>
        <dbReference type="EMBL" id="GLZ81075.1"/>
    </source>
</evidence>
<evidence type="ECO:0008006" key="6">
    <source>
        <dbReference type="Google" id="ProtNLM"/>
    </source>
</evidence>
<evidence type="ECO:0000313" key="5">
    <source>
        <dbReference type="Proteomes" id="UP001165079"/>
    </source>
</evidence>
<feature type="chain" id="PRO_5040965135" description="LPXTG-motif cell wall-anchored protein" evidence="3">
    <location>
        <begin position="30"/>
        <end position="275"/>
    </location>
</feature>
<evidence type="ECO:0000256" key="1">
    <source>
        <dbReference type="SAM" id="MobiDB-lite"/>
    </source>
</evidence>
<dbReference type="EMBL" id="BSTX01000004">
    <property type="protein sequence ID" value="GLZ81075.1"/>
    <property type="molecule type" value="Genomic_DNA"/>
</dbReference>
<dbReference type="GO" id="GO:0005509">
    <property type="term" value="F:calcium ion binding"/>
    <property type="evidence" value="ECO:0007669"/>
    <property type="project" value="InterPro"/>
</dbReference>
<accession>A0A9W6SSC9</accession>
<dbReference type="InterPro" id="IPR015919">
    <property type="entry name" value="Cadherin-like_sf"/>
</dbReference>
<comment type="caution">
    <text evidence="4">The sequence shown here is derived from an EMBL/GenBank/DDBJ whole genome shotgun (WGS) entry which is preliminary data.</text>
</comment>
<keyword evidence="2" id="KW-1133">Transmembrane helix</keyword>
<sequence>MTRTARSVTRVLGVAGAAFALSLAAPALAYADEENGAPTCTAMSDRWLGTADLNWSDFDCQDPDNDDITATAASIKSGPGTVKIATGTVTYTGDKTGTGPAVVTVTVSDGHEHTATVDITVTYDLPVEPPVANDDLDFTVKANEVLTGNVAANDQNVTGGLFEVTVQPAHGTVTLDPKTGAFTYTPVKDYEGPDGFTYKVTVGGKASDTAVVKIVVKPKGTGGGPSTSPSPSPSKTPGKGLAKTGSPLLTVALTGAGVLVAGGVVLFVARRRREV</sequence>
<gene>
    <name evidence="4" type="ORF">Afil01_58820</name>
</gene>